<dbReference type="Proteomes" id="UP000292085">
    <property type="component" value="Unassembled WGS sequence"/>
</dbReference>
<evidence type="ECO:0000313" key="2">
    <source>
        <dbReference type="Proteomes" id="UP000292085"/>
    </source>
</evidence>
<dbReference type="EMBL" id="SGIS01000112">
    <property type="protein sequence ID" value="RZF59007.1"/>
    <property type="molecule type" value="Genomic_DNA"/>
</dbReference>
<dbReference type="RefSeq" id="WP_130160581.1">
    <property type="nucleotide sequence ID" value="NZ_SGIS01000112.1"/>
</dbReference>
<sequence>MKGDVLIPGDVGHVRVMADASPDQAGVTFEPGFHIVTGSPLKAQRSIDLPRSSMMMKPLTSEPTIMAITEPSGLIDLVKGKRC</sequence>
<protein>
    <submittedName>
        <fullName evidence="1">Uncharacterized protein</fullName>
    </submittedName>
</protein>
<evidence type="ECO:0000313" key="1">
    <source>
        <dbReference type="EMBL" id="RZF59007.1"/>
    </source>
</evidence>
<comment type="caution">
    <text evidence="1">The sequence shown here is derived from an EMBL/GenBank/DDBJ whole genome shotgun (WGS) entry which is preliminary data.</text>
</comment>
<gene>
    <name evidence="1" type="ORF">EWE75_24190</name>
</gene>
<accession>A0A4Q6XRA5</accession>
<reference evidence="1 2" key="1">
    <citation type="submission" date="2019-02" db="EMBL/GenBank/DDBJ databases">
        <authorList>
            <person name="Li Y."/>
        </authorList>
    </citation>
    <scope>NUCLEOTIDE SEQUENCE [LARGE SCALE GENOMIC DNA]</scope>
    <source>
        <strain evidence="1 2">3-7</strain>
    </source>
</reference>
<keyword evidence="2" id="KW-1185">Reference proteome</keyword>
<dbReference type="AlphaFoldDB" id="A0A4Q6XRA5"/>
<proteinExistence type="predicted"/>
<name>A0A4Q6XRA5_9SPHN</name>
<organism evidence="1 2">
    <name type="scientific">Sphingomonas populi</name>
    <dbReference type="NCBI Taxonomy" id="2484750"/>
    <lineage>
        <taxon>Bacteria</taxon>
        <taxon>Pseudomonadati</taxon>
        <taxon>Pseudomonadota</taxon>
        <taxon>Alphaproteobacteria</taxon>
        <taxon>Sphingomonadales</taxon>
        <taxon>Sphingomonadaceae</taxon>
        <taxon>Sphingomonas</taxon>
    </lineage>
</organism>